<feature type="domain" description="DUF3108" evidence="3">
    <location>
        <begin position="147"/>
        <end position="194"/>
    </location>
</feature>
<dbReference type="EMBL" id="LSEF01000046">
    <property type="protein sequence ID" value="OAF17339.1"/>
    <property type="molecule type" value="Genomic_DNA"/>
</dbReference>
<evidence type="ECO:0000313" key="4">
    <source>
        <dbReference type="EMBL" id="OAF17339.1"/>
    </source>
</evidence>
<feature type="signal peptide" evidence="2">
    <location>
        <begin position="1"/>
        <end position="20"/>
    </location>
</feature>
<dbReference type="Gene3D" id="2.40.360.20">
    <property type="match status" value="1"/>
</dbReference>
<keyword evidence="5" id="KW-1185">Reference proteome</keyword>
<reference evidence="4 5" key="1">
    <citation type="submission" date="2016-02" db="EMBL/GenBank/DDBJ databases">
        <title>Draft genome sequence of the strain BR 10247T Bradyrhizobium neotropicale isolated from nodules of Centrolobium paraense.</title>
        <authorList>
            <person name="Simoes-Araujo J.L."/>
            <person name="Barauna A.C."/>
            <person name="Silva K."/>
            <person name="Zilli J.E."/>
        </authorList>
    </citation>
    <scope>NUCLEOTIDE SEQUENCE [LARGE SCALE GENOMIC DNA]</scope>
    <source>
        <strain evidence="4 5">BR 10247</strain>
    </source>
</reference>
<proteinExistence type="predicted"/>
<comment type="caution">
    <text evidence="4">The sequence shown here is derived from an EMBL/GenBank/DDBJ whole genome shotgun (WGS) entry which is preliminary data.</text>
</comment>
<name>A0A176Z9M0_9BRAD</name>
<evidence type="ECO:0000256" key="1">
    <source>
        <dbReference type="SAM" id="MobiDB-lite"/>
    </source>
</evidence>
<dbReference type="InterPro" id="IPR049279">
    <property type="entry name" value="DUF3108-like"/>
</dbReference>
<organism evidence="4 5">
    <name type="scientific">Bradyrhizobium neotropicale</name>
    <dbReference type="NCBI Taxonomy" id="1497615"/>
    <lineage>
        <taxon>Bacteria</taxon>
        <taxon>Pseudomonadati</taxon>
        <taxon>Pseudomonadota</taxon>
        <taxon>Alphaproteobacteria</taxon>
        <taxon>Hyphomicrobiales</taxon>
        <taxon>Nitrobacteraceae</taxon>
        <taxon>Bradyrhizobium</taxon>
    </lineage>
</organism>
<evidence type="ECO:0000313" key="5">
    <source>
        <dbReference type="Proteomes" id="UP000077173"/>
    </source>
</evidence>
<dbReference type="AlphaFoldDB" id="A0A176Z9M0"/>
<evidence type="ECO:0000259" key="3">
    <source>
        <dbReference type="Pfam" id="PF21347"/>
    </source>
</evidence>
<feature type="chain" id="PRO_5008055609" description="DUF3108 domain-containing protein" evidence="2">
    <location>
        <begin position="21"/>
        <end position="224"/>
    </location>
</feature>
<feature type="region of interest" description="Disordered" evidence="1">
    <location>
        <begin position="25"/>
        <end position="47"/>
    </location>
</feature>
<gene>
    <name evidence="4" type="ORF">AXW67_09110</name>
</gene>
<dbReference type="RefSeq" id="WP_063678416.1">
    <property type="nucleotide sequence ID" value="NZ_LSEF01000046.1"/>
</dbReference>
<keyword evidence="2" id="KW-0732">Signal</keyword>
<sequence>MLRRCLLATIGLLACASVVAAQTPASQPPADASTETPEQQEPRTGDRWTYEVRDEITGELKSTVTQTITDVSPAEIGIRLTFLGKPGIGFQTFDHSWNSINTGTWKFTPNDGTGIKTPLEVGKSWSVRSTDFNSGSGASLKRSVTSKVTAKESITTRAGTFETYKIETSIDMQNANDPTKKFQSSQQTWYAPTVDHWVKRTWVSKSEGRVSDKGSVELIEYGRR</sequence>
<dbReference type="GeneID" id="32586826"/>
<evidence type="ECO:0000256" key="2">
    <source>
        <dbReference type="SAM" id="SignalP"/>
    </source>
</evidence>
<dbReference type="Pfam" id="PF21347">
    <property type="entry name" value="DUF3108_like"/>
    <property type="match status" value="1"/>
</dbReference>
<accession>A0A176Z9M0</accession>
<dbReference type="Proteomes" id="UP000077173">
    <property type="component" value="Unassembled WGS sequence"/>
</dbReference>
<protein>
    <recommendedName>
        <fullName evidence="3">DUF3108 domain-containing protein</fullName>
    </recommendedName>
</protein>
<dbReference type="PROSITE" id="PS51257">
    <property type="entry name" value="PROKAR_LIPOPROTEIN"/>
    <property type="match status" value="1"/>
</dbReference>